<keyword evidence="4" id="KW-0812">Transmembrane</keyword>
<dbReference type="AlphaFoldDB" id="A0A2T3A6P6"/>
<evidence type="ECO:0000256" key="4">
    <source>
        <dbReference type="SAM" id="Phobius"/>
    </source>
</evidence>
<feature type="region of interest" description="Disordered" evidence="3">
    <location>
        <begin position="333"/>
        <end position="411"/>
    </location>
</feature>
<feature type="transmembrane region" description="Helical" evidence="4">
    <location>
        <begin position="267"/>
        <end position="286"/>
    </location>
</feature>
<dbReference type="OrthoDB" id="273452at2759"/>
<keyword evidence="2" id="KW-0443">Lipid metabolism</keyword>
<feature type="domain" description="DUF676" evidence="5">
    <location>
        <begin position="11"/>
        <end position="209"/>
    </location>
</feature>
<dbReference type="InParanoid" id="A0A2T3A6P6"/>
<evidence type="ECO:0000256" key="1">
    <source>
        <dbReference type="ARBA" id="ARBA00007920"/>
    </source>
</evidence>
<gene>
    <name evidence="6" type="ORF">BD289DRAFT_435151</name>
</gene>
<dbReference type="Pfam" id="PF05057">
    <property type="entry name" value="DUF676"/>
    <property type="match status" value="1"/>
</dbReference>
<evidence type="ECO:0000259" key="5">
    <source>
        <dbReference type="Pfam" id="PF05057"/>
    </source>
</evidence>
<dbReference type="PANTHER" id="PTHR12482:SF65">
    <property type="entry name" value="ESTERASE, PUTATIVE (AFU_ORTHOLOGUE AFUA_3G12320)-RELATED"/>
    <property type="match status" value="1"/>
</dbReference>
<keyword evidence="4" id="KW-0472">Membrane</keyword>
<evidence type="ECO:0000256" key="2">
    <source>
        <dbReference type="ARBA" id="ARBA00022963"/>
    </source>
</evidence>
<keyword evidence="2" id="KW-0442">Lipid degradation</keyword>
<evidence type="ECO:0000313" key="7">
    <source>
        <dbReference type="Proteomes" id="UP000241462"/>
    </source>
</evidence>
<comment type="similarity">
    <text evidence="1">Belongs to the putative lipase ROG1 family.</text>
</comment>
<dbReference type="GO" id="GO:0047372">
    <property type="term" value="F:monoacylglycerol lipase activity"/>
    <property type="evidence" value="ECO:0007669"/>
    <property type="project" value="TreeGrafter"/>
</dbReference>
<reference evidence="6 7" key="1">
    <citation type="journal article" date="2018" name="Mycol. Prog.">
        <title>Coniella lustricola, a new species from submerged detritus.</title>
        <authorList>
            <person name="Raudabaugh D.B."/>
            <person name="Iturriaga T."/>
            <person name="Carver A."/>
            <person name="Mondo S."/>
            <person name="Pangilinan J."/>
            <person name="Lipzen A."/>
            <person name="He G."/>
            <person name="Amirebrahimi M."/>
            <person name="Grigoriev I.V."/>
            <person name="Miller A.N."/>
        </authorList>
    </citation>
    <scope>NUCLEOTIDE SEQUENCE [LARGE SCALE GENOMIC DNA]</scope>
    <source>
        <strain evidence="6 7">B22-T-1</strain>
    </source>
</reference>
<protein>
    <submittedName>
        <fullName evidence="6">Putative serine esterase-domain-containing protein</fullName>
    </submittedName>
</protein>
<name>A0A2T3A6P6_9PEZI</name>
<sequence length="510" mass="57027">MADYTGGDLAADHLVVLVHGLWGNPNHMANVAKALRAKHPADKLYILCAQRNSGSFTYDGAELGGERVCSEIQEELQAIEARGGHITKLSMIGYSHGGLVARYAVGLLYAKGILDNVECINFTAFASPFLGVRSPLRGATNHIWNVLGARTLSMSGRQLFLIDNFRNTGRPLLAILADPNSIFYKGLAKFRRRTLYANIIHDRSTVYYTSAIDKTNPYTDLDKVRLNYVPGYEDLILDPLHPVEHIPPHSWKKLTFPEAVQKFVGRLPFMLALAVLVPVGVVAYLLNSVVQTVLSSKRIALHEKGEAGINIDDYRPPVLINGLREAVEDAYEGLNSSQQQEYLGLSTDDEEETEEEDEETEEEETDEDSSYGPEHDVSAPLLGSVTEHKHRQQQQHQQPLPPNFALDDHDGDEDEKAALMAAAATGRRASEANILRRERKQSMAGQPTLALAPCQFEMIQALDSLGWRKYRVRIRRNRHSHAAIIVRMDKEAFSEGFVVLRHWLNEEFIV</sequence>
<keyword evidence="7" id="KW-1185">Reference proteome</keyword>
<proteinExistence type="inferred from homology"/>
<dbReference type="GO" id="GO:0016042">
    <property type="term" value="P:lipid catabolic process"/>
    <property type="evidence" value="ECO:0007669"/>
    <property type="project" value="UniProtKB-KW"/>
</dbReference>
<dbReference type="GO" id="GO:0004622">
    <property type="term" value="F:phosphatidylcholine lysophospholipase activity"/>
    <property type="evidence" value="ECO:0007669"/>
    <property type="project" value="TreeGrafter"/>
</dbReference>
<dbReference type="GO" id="GO:0005811">
    <property type="term" value="C:lipid droplet"/>
    <property type="evidence" value="ECO:0007669"/>
    <property type="project" value="TreeGrafter"/>
</dbReference>
<dbReference type="FunCoup" id="A0A2T3A6P6">
    <property type="interactions" value="124"/>
</dbReference>
<dbReference type="Proteomes" id="UP000241462">
    <property type="component" value="Unassembled WGS sequence"/>
</dbReference>
<dbReference type="PANTHER" id="PTHR12482">
    <property type="entry name" value="LIPASE ROG1-RELATED-RELATED"/>
    <property type="match status" value="1"/>
</dbReference>
<evidence type="ECO:0000313" key="6">
    <source>
        <dbReference type="EMBL" id="PSR83907.1"/>
    </source>
</evidence>
<dbReference type="SUPFAM" id="SSF53474">
    <property type="entry name" value="alpha/beta-Hydrolases"/>
    <property type="match status" value="1"/>
</dbReference>
<organism evidence="6 7">
    <name type="scientific">Coniella lustricola</name>
    <dbReference type="NCBI Taxonomy" id="2025994"/>
    <lineage>
        <taxon>Eukaryota</taxon>
        <taxon>Fungi</taxon>
        <taxon>Dikarya</taxon>
        <taxon>Ascomycota</taxon>
        <taxon>Pezizomycotina</taxon>
        <taxon>Sordariomycetes</taxon>
        <taxon>Sordariomycetidae</taxon>
        <taxon>Diaporthales</taxon>
        <taxon>Schizoparmaceae</taxon>
        <taxon>Coniella</taxon>
    </lineage>
</organism>
<evidence type="ECO:0000256" key="3">
    <source>
        <dbReference type="SAM" id="MobiDB-lite"/>
    </source>
</evidence>
<accession>A0A2T3A6P6</accession>
<dbReference type="InterPro" id="IPR007751">
    <property type="entry name" value="DUF676_lipase-like"/>
</dbReference>
<dbReference type="InterPro" id="IPR029058">
    <property type="entry name" value="AB_hydrolase_fold"/>
</dbReference>
<feature type="compositionally biased region" description="Acidic residues" evidence="3">
    <location>
        <begin position="347"/>
        <end position="369"/>
    </location>
</feature>
<dbReference type="EMBL" id="KZ678452">
    <property type="protein sequence ID" value="PSR83907.1"/>
    <property type="molecule type" value="Genomic_DNA"/>
</dbReference>
<keyword evidence="4" id="KW-1133">Transmembrane helix</keyword>
<dbReference type="InterPro" id="IPR044294">
    <property type="entry name" value="Lipase-like"/>
</dbReference>
<dbReference type="Gene3D" id="3.40.50.1820">
    <property type="entry name" value="alpha/beta hydrolase"/>
    <property type="match status" value="1"/>
</dbReference>